<feature type="non-terminal residue" evidence="1">
    <location>
        <position position="1"/>
    </location>
</feature>
<proteinExistence type="predicted"/>
<organism evidence="1">
    <name type="scientific">Lepeophtheirus salmonis</name>
    <name type="common">Salmon louse</name>
    <name type="synonym">Caligus salmonis</name>
    <dbReference type="NCBI Taxonomy" id="72036"/>
    <lineage>
        <taxon>Eukaryota</taxon>
        <taxon>Metazoa</taxon>
        <taxon>Ecdysozoa</taxon>
        <taxon>Arthropoda</taxon>
        <taxon>Crustacea</taxon>
        <taxon>Multicrustacea</taxon>
        <taxon>Hexanauplia</taxon>
        <taxon>Copepoda</taxon>
        <taxon>Siphonostomatoida</taxon>
        <taxon>Caligidae</taxon>
        <taxon>Lepeophtheirus</taxon>
    </lineage>
</organism>
<evidence type="ECO:0000313" key="1">
    <source>
        <dbReference type="EMBL" id="CDW18213.1"/>
    </source>
</evidence>
<sequence length="224" mass="25885">DDVTLMVEAKSERQLIRRIEILLGCLEKFEIKSGLAVNKYKTAILPIGKWTSISYTEVRGYAIRDTLEILGIKWDRHGVTLRNWTSLNSLIYKKLAEWRNFNLQTRIDLYNTQVIPWILYKATSSPIIGEHSIKEEKSWLEKLFYKTYIPSLKRSKEQIGGGLATISTILPKIYKKIFLNLIVNPDVGWKSCISSSRIWKWILFGTKMINSQVVQFSSFIGAAH</sequence>
<dbReference type="AlphaFoldDB" id="A0A0K2SWQ4"/>
<protein>
    <recommendedName>
        <fullName evidence="2">Reverse transcriptase domain-containing protein</fullName>
    </recommendedName>
</protein>
<dbReference type="EMBL" id="HACA01000852">
    <property type="protein sequence ID" value="CDW18213.1"/>
    <property type="molecule type" value="Transcribed_RNA"/>
</dbReference>
<reference evidence="1" key="1">
    <citation type="submission" date="2014-05" db="EMBL/GenBank/DDBJ databases">
        <authorList>
            <person name="Chronopoulou M."/>
        </authorList>
    </citation>
    <scope>NUCLEOTIDE SEQUENCE</scope>
    <source>
        <tissue evidence="1">Whole organism</tissue>
    </source>
</reference>
<accession>A0A0K2SWQ4</accession>
<name>A0A0K2SWQ4_LEPSM</name>
<feature type="non-terminal residue" evidence="1">
    <location>
        <position position="224"/>
    </location>
</feature>
<evidence type="ECO:0008006" key="2">
    <source>
        <dbReference type="Google" id="ProtNLM"/>
    </source>
</evidence>